<comment type="pathway">
    <text evidence="18">Bacterial outer membrane biogenesis; LPS lipid A biosynthesis.</text>
</comment>
<protein>
    <recommendedName>
        <fullName evidence="18">Bifunctional protein GlmU</fullName>
    </recommendedName>
    <domain>
        <recommendedName>
            <fullName evidence="18">UDP-N-acetylglucosamine pyrophosphorylase</fullName>
            <ecNumber evidence="18">2.7.7.23</ecNumber>
        </recommendedName>
        <alternativeName>
            <fullName evidence="18">N-acetylglucosamine-1-phosphate uridyltransferase</fullName>
        </alternativeName>
    </domain>
    <domain>
        <recommendedName>
            <fullName evidence="18">Glucosamine-1-phosphate N-acetyltransferase</fullName>
            <ecNumber evidence="18">2.3.1.157</ecNumber>
        </recommendedName>
    </domain>
</protein>
<dbReference type="PANTHER" id="PTHR43584">
    <property type="entry name" value="NUCLEOTIDYL TRANSFERASE"/>
    <property type="match status" value="1"/>
</dbReference>
<feature type="binding site" evidence="18">
    <location>
        <begin position="80"/>
        <end position="81"/>
    </location>
    <ligand>
        <name>UDP-N-acetyl-alpha-D-glucosamine</name>
        <dbReference type="ChEBI" id="CHEBI:57705"/>
    </ligand>
</feature>
<feature type="binding site" evidence="18">
    <location>
        <begin position="103"/>
        <end position="105"/>
    </location>
    <ligand>
        <name>UDP-N-acetyl-alpha-D-glucosamine</name>
        <dbReference type="ChEBI" id="CHEBI:57705"/>
    </ligand>
</feature>
<dbReference type="InterPro" id="IPR050065">
    <property type="entry name" value="GlmU-like"/>
</dbReference>
<dbReference type="RefSeq" id="WP_420242604.1">
    <property type="nucleotide sequence ID" value="NZ_BOPV01000001.1"/>
</dbReference>
<evidence type="ECO:0000256" key="12">
    <source>
        <dbReference type="ARBA" id="ARBA00023268"/>
    </source>
</evidence>
<keyword evidence="7 18" id="KW-0479">Metal-binding</keyword>
<dbReference type="InterPro" id="IPR005882">
    <property type="entry name" value="Bifunctional_GlmU"/>
</dbReference>
<evidence type="ECO:0000256" key="13">
    <source>
        <dbReference type="ARBA" id="ARBA00023315"/>
    </source>
</evidence>
<feature type="binding site" evidence="18">
    <location>
        <position position="424"/>
    </location>
    <ligand>
        <name>acetyl-CoA</name>
        <dbReference type="ChEBI" id="CHEBI:57288"/>
    </ligand>
</feature>
<comment type="caution">
    <text evidence="20">The sequence shown here is derived from an EMBL/GenBank/DDBJ whole genome shotgun (WGS) entry which is preliminary data.</text>
</comment>
<keyword evidence="13 18" id="KW-0012">Acyltransferase</keyword>
<feature type="binding site" evidence="18">
    <location>
        <position position="389"/>
    </location>
    <ligand>
        <name>acetyl-CoA</name>
        <dbReference type="ChEBI" id="CHEBI:57288"/>
    </ligand>
</feature>
<feature type="binding site" evidence="18">
    <location>
        <position position="361"/>
    </location>
    <ligand>
        <name>UDP-N-acetyl-alpha-D-glucosamine</name>
        <dbReference type="ChEBI" id="CHEBI:57705"/>
    </ligand>
</feature>
<dbReference type="Gene3D" id="3.90.550.10">
    <property type="entry name" value="Spore Coat Polysaccharide Biosynthesis Protein SpsA, Chain A"/>
    <property type="match status" value="1"/>
</dbReference>
<dbReference type="EMBL" id="BOPV01000001">
    <property type="protein sequence ID" value="GIL39501.1"/>
    <property type="molecule type" value="Genomic_DNA"/>
</dbReference>
<keyword evidence="5 18" id="KW-0808">Transferase</keyword>
<dbReference type="GO" id="GO:0019134">
    <property type="term" value="F:glucosamine-1-phosphate N-acetyltransferase activity"/>
    <property type="evidence" value="ECO:0007669"/>
    <property type="project" value="UniProtKB-UniRule"/>
</dbReference>
<dbReference type="InterPro" id="IPR038009">
    <property type="entry name" value="GlmU_C_LbH"/>
</dbReference>
<keyword evidence="12 18" id="KW-0511">Multifunctional enzyme</keyword>
<feature type="binding site" evidence="18">
    <location>
        <position position="26"/>
    </location>
    <ligand>
        <name>UDP-N-acetyl-alpha-D-glucosamine</name>
        <dbReference type="ChEBI" id="CHEBI:57705"/>
    </ligand>
</feature>
<evidence type="ECO:0000313" key="21">
    <source>
        <dbReference type="Proteomes" id="UP000681075"/>
    </source>
</evidence>
<feature type="binding site" evidence="18">
    <location>
        <position position="317"/>
    </location>
    <ligand>
        <name>UDP-N-acetyl-alpha-D-glucosamine</name>
        <dbReference type="ChEBI" id="CHEBI:57705"/>
    </ligand>
</feature>
<dbReference type="InterPro" id="IPR025877">
    <property type="entry name" value="MobA-like_NTP_Trfase"/>
</dbReference>
<keyword evidence="10 18" id="KW-0133">Cell shape</keyword>
<evidence type="ECO:0000256" key="10">
    <source>
        <dbReference type="ARBA" id="ARBA00022960"/>
    </source>
</evidence>
<dbReference type="SUPFAM" id="SSF53448">
    <property type="entry name" value="Nucleotide-diphospho-sugar transferases"/>
    <property type="match status" value="1"/>
</dbReference>
<keyword evidence="4 18" id="KW-0963">Cytoplasm</keyword>
<dbReference type="NCBIfam" id="NF010933">
    <property type="entry name" value="PRK14353.1"/>
    <property type="match status" value="1"/>
</dbReference>
<keyword evidence="9 18" id="KW-0460">Magnesium</keyword>
<evidence type="ECO:0000256" key="17">
    <source>
        <dbReference type="ARBA" id="ARBA00049628"/>
    </source>
</evidence>
<evidence type="ECO:0000256" key="2">
    <source>
        <dbReference type="ARBA" id="ARBA00007707"/>
    </source>
</evidence>
<dbReference type="InterPro" id="IPR001451">
    <property type="entry name" value="Hexapep"/>
</dbReference>
<dbReference type="CDD" id="cd02540">
    <property type="entry name" value="GT2_GlmU_N_bac"/>
    <property type="match status" value="1"/>
</dbReference>
<comment type="pathway">
    <text evidence="18">Nucleotide-sugar biosynthesis; UDP-N-acetyl-alpha-D-glucosamine biosynthesis; N-acetyl-alpha-D-glucosamine 1-phosphate from alpha-D-glucosamine 6-phosphate (route II): step 2/2.</text>
</comment>
<feature type="binding site" evidence="18">
    <location>
        <position position="75"/>
    </location>
    <ligand>
        <name>UDP-N-acetyl-alpha-D-glucosamine</name>
        <dbReference type="ChEBI" id="CHEBI:57705"/>
    </ligand>
</feature>
<evidence type="ECO:0000256" key="11">
    <source>
        <dbReference type="ARBA" id="ARBA00022984"/>
    </source>
</evidence>
<comment type="cofactor">
    <cofactor evidence="18">
        <name>Mg(2+)</name>
        <dbReference type="ChEBI" id="CHEBI:18420"/>
    </cofactor>
    <text evidence="18">Binds 1 Mg(2+) ion per subunit.</text>
</comment>
<feature type="binding site" evidence="18">
    <location>
        <begin position="12"/>
        <end position="15"/>
    </location>
    <ligand>
        <name>UDP-N-acetyl-alpha-D-glucosamine</name>
        <dbReference type="ChEBI" id="CHEBI:57705"/>
    </ligand>
</feature>
<keyword evidence="21" id="KW-1185">Reference proteome</keyword>
<comment type="catalytic activity">
    <reaction evidence="16 18">
        <text>N-acetyl-alpha-D-glucosamine 1-phosphate + UTP + H(+) = UDP-N-acetyl-alpha-D-glucosamine + diphosphate</text>
        <dbReference type="Rhea" id="RHEA:13509"/>
        <dbReference type="ChEBI" id="CHEBI:15378"/>
        <dbReference type="ChEBI" id="CHEBI:33019"/>
        <dbReference type="ChEBI" id="CHEBI:46398"/>
        <dbReference type="ChEBI" id="CHEBI:57705"/>
        <dbReference type="ChEBI" id="CHEBI:57776"/>
        <dbReference type="EC" id="2.7.7.23"/>
    </reaction>
</comment>
<dbReference type="CDD" id="cd03353">
    <property type="entry name" value="LbH_GlmU_C"/>
    <property type="match status" value="1"/>
</dbReference>
<gene>
    <name evidence="18 20" type="primary">glmU</name>
    <name evidence="20" type="ORF">TMPK1_17380</name>
</gene>
<reference evidence="20" key="1">
    <citation type="submission" date="2021-02" db="EMBL/GenBank/DDBJ databases">
        <title>Genome sequence of Rhodospirillales sp. strain TMPK1 isolated from soil.</title>
        <authorList>
            <person name="Nakai R."/>
            <person name="Kusada H."/>
            <person name="Tamaki H."/>
        </authorList>
    </citation>
    <scope>NUCLEOTIDE SEQUENCE</scope>
    <source>
        <strain evidence="20">TMPK1</strain>
    </source>
</reference>
<sequence length="449" mass="47190">MTNQRPLAAIVLAAGKGTRMKSDLPKVMHAIGGRSMVRHVLEAAVSLGAERTVVVVGPGMEMLTHHVAPVPTTIQTEQRGTADAVRAAMPALAGFTGDVLVLYGDVPLVRAESLAKLRAARTDGVGIVVFGMRAPTPNAYGRLVQAADGTLDRIVEFLDANDEERALPLCNSGILLADGARLGDWLARVKNDNAKSEFYLTDIVGLARQDGLKVAVVEGSNDEVAGVNSRAELAVAEETFQRFMRESAMADGVTLTDPGSVWFSANTKLGRDVIVHPHVVFGPDVTVGDKVEIKSFSHLEGCTVERGAIIGPFARLRPGAQVGEDAHVGNFVELKNTVLGKGAKANHLTYLGDATVGAGSNIGAGTITCNYDGFGKYKTEIGAGAFIGSNSSLVAPVKIGNGAYVGSSSVITRDVPDDALAIGRGRQSNKEGWAASFRERMAHLVKKKG</sequence>
<dbReference type="Pfam" id="PF00132">
    <property type="entry name" value="Hexapep"/>
    <property type="match status" value="2"/>
</dbReference>
<feature type="binding site" evidence="18">
    <location>
        <position position="228"/>
    </location>
    <ligand>
        <name>Mg(2+)</name>
        <dbReference type="ChEBI" id="CHEBI:18420"/>
    </ligand>
</feature>
<dbReference type="Gene3D" id="2.160.10.10">
    <property type="entry name" value="Hexapeptide repeat proteins"/>
    <property type="match status" value="1"/>
</dbReference>
<comment type="subcellular location">
    <subcellularLocation>
        <location evidence="1 18">Cytoplasm</location>
    </subcellularLocation>
</comment>
<dbReference type="InterPro" id="IPR011004">
    <property type="entry name" value="Trimer_LpxA-like_sf"/>
</dbReference>
<dbReference type="GO" id="GO:0008360">
    <property type="term" value="P:regulation of cell shape"/>
    <property type="evidence" value="ECO:0007669"/>
    <property type="project" value="UniProtKB-KW"/>
</dbReference>
<dbReference type="GO" id="GO:0003977">
    <property type="term" value="F:UDP-N-acetylglucosamine diphosphorylase activity"/>
    <property type="evidence" value="ECO:0007669"/>
    <property type="project" value="UniProtKB-UniRule"/>
</dbReference>
<dbReference type="GO" id="GO:0005737">
    <property type="term" value="C:cytoplasm"/>
    <property type="evidence" value="ECO:0007669"/>
    <property type="project" value="UniProtKB-SubCell"/>
</dbReference>
<comment type="similarity">
    <text evidence="3 18">In the N-terminal section; belongs to the N-acetylglucosamine-1-phosphate uridyltransferase family.</text>
</comment>
<feature type="region of interest" description="Linker" evidence="18">
    <location>
        <begin position="231"/>
        <end position="251"/>
    </location>
</feature>
<feature type="binding site" evidence="18">
    <location>
        <position position="156"/>
    </location>
    <ligand>
        <name>UDP-N-acetyl-alpha-D-glucosamine</name>
        <dbReference type="ChEBI" id="CHEBI:57705"/>
    </ligand>
</feature>
<comment type="subunit">
    <text evidence="18">Homotrimer.</text>
</comment>
<feature type="binding site" evidence="18">
    <location>
        <position position="105"/>
    </location>
    <ligand>
        <name>Mg(2+)</name>
        <dbReference type="ChEBI" id="CHEBI:18420"/>
    </ligand>
</feature>
<dbReference type="HAMAP" id="MF_01631">
    <property type="entry name" value="GlmU"/>
    <property type="match status" value="1"/>
</dbReference>
<feature type="binding site" evidence="18">
    <location>
        <position position="335"/>
    </location>
    <ligand>
        <name>UDP-N-acetyl-alpha-D-glucosamine</name>
        <dbReference type="ChEBI" id="CHEBI:57705"/>
    </ligand>
</feature>
<evidence type="ECO:0000256" key="6">
    <source>
        <dbReference type="ARBA" id="ARBA00022695"/>
    </source>
</evidence>
<dbReference type="GO" id="GO:0016020">
    <property type="term" value="C:membrane"/>
    <property type="evidence" value="ECO:0007669"/>
    <property type="project" value="GOC"/>
</dbReference>
<feature type="binding site" evidence="18">
    <location>
        <position position="228"/>
    </location>
    <ligand>
        <name>UDP-N-acetyl-alpha-D-glucosamine</name>
        <dbReference type="ChEBI" id="CHEBI:57705"/>
    </ligand>
</feature>
<evidence type="ECO:0000256" key="3">
    <source>
        <dbReference type="ARBA" id="ARBA00007947"/>
    </source>
</evidence>
<evidence type="ECO:0000256" key="4">
    <source>
        <dbReference type="ARBA" id="ARBA00022490"/>
    </source>
</evidence>
<comment type="catalytic activity">
    <reaction evidence="15 18">
        <text>alpha-D-glucosamine 1-phosphate + acetyl-CoA = N-acetyl-alpha-D-glucosamine 1-phosphate + CoA + H(+)</text>
        <dbReference type="Rhea" id="RHEA:13725"/>
        <dbReference type="ChEBI" id="CHEBI:15378"/>
        <dbReference type="ChEBI" id="CHEBI:57287"/>
        <dbReference type="ChEBI" id="CHEBI:57288"/>
        <dbReference type="ChEBI" id="CHEBI:57776"/>
        <dbReference type="ChEBI" id="CHEBI:58516"/>
        <dbReference type="EC" id="2.3.1.157"/>
    </reaction>
</comment>
<dbReference type="Pfam" id="PF12804">
    <property type="entry name" value="NTP_transf_3"/>
    <property type="match status" value="1"/>
</dbReference>
<feature type="active site" description="Proton acceptor" evidence="18">
    <location>
        <position position="347"/>
    </location>
</feature>
<comment type="similarity">
    <text evidence="2 18">In the C-terminal section; belongs to the transferase hexapeptide repeat family.</text>
</comment>
<dbReference type="PANTHER" id="PTHR43584:SF3">
    <property type="entry name" value="BIFUNCTIONAL PROTEIN GLMU"/>
    <property type="match status" value="1"/>
</dbReference>
<keyword evidence="8 18" id="KW-0677">Repeat</keyword>
<dbReference type="SUPFAM" id="SSF51161">
    <property type="entry name" value="Trimeric LpxA-like enzymes"/>
    <property type="match status" value="1"/>
</dbReference>
<keyword evidence="6 18" id="KW-0548">Nucleotidyltransferase</keyword>
<feature type="binding site" evidence="18">
    <location>
        <position position="364"/>
    </location>
    <ligand>
        <name>acetyl-CoA</name>
        <dbReference type="ChEBI" id="CHEBI:57288"/>
    </ligand>
</feature>
<accession>A0A8S8XCC1</accession>
<evidence type="ECO:0000256" key="8">
    <source>
        <dbReference type="ARBA" id="ARBA00022737"/>
    </source>
</evidence>
<feature type="binding site" evidence="18">
    <location>
        <position position="407"/>
    </location>
    <ligand>
        <name>acetyl-CoA</name>
        <dbReference type="ChEBI" id="CHEBI:57288"/>
    </ligand>
</feature>
<organism evidence="20 21">
    <name type="scientific">Roseiterribacter gracilis</name>
    <dbReference type="NCBI Taxonomy" id="2812848"/>
    <lineage>
        <taxon>Bacteria</taxon>
        <taxon>Pseudomonadati</taxon>
        <taxon>Pseudomonadota</taxon>
        <taxon>Alphaproteobacteria</taxon>
        <taxon>Rhodospirillales</taxon>
        <taxon>Roseiterribacteraceae</taxon>
        <taxon>Roseiterribacter</taxon>
    </lineage>
</organism>
<evidence type="ECO:0000256" key="5">
    <source>
        <dbReference type="ARBA" id="ARBA00022679"/>
    </source>
</evidence>
<dbReference type="EC" id="2.7.7.23" evidence="18"/>
<dbReference type="GO" id="GO:0000902">
    <property type="term" value="P:cell morphogenesis"/>
    <property type="evidence" value="ECO:0007669"/>
    <property type="project" value="UniProtKB-UniRule"/>
</dbReference>
<comment type="pathway">
    <text evidence="18">Nucleotide-sugar biosynthesis; UDP-N-acetyl-alpha-D-glucosamine biosynthesis; UDP-N-acetyl-alpha-D-glucosamine from N-acetyl-alpha-D-glucosamine 1-phosphate: step 1/1.</text>
</comment>
<dbReference type="GO" id="GO:0071555">
    <property type="term" value="P:cell wall organization"/>
    <property type="evidence" value="ECO:0007669"/>
    <property type="project" value="UniProtKB-KW"/>
</dbReference>
<evidence type="ECO:0000256" key="9">
    <source>
        <dbReference type="ARBA" id="ARBA00022842"/>
    </source>
</evidence>
<dbReference type="NCBIfam" id="TIGR01173">
    <property type="entry name" value="glmU"/>
    <property type="match status" value="1"/>
</dbReference>
<feature type="region of interest" description="N-acetyltransferase" evidence="18">
    <location>
        <begin position="252"/>
        <end position="449"/>
    </location>
</feature>
<dbReference type="AlphaFoldDB" id="A0A8S8XCC1"/>
<evidence type="ECO:0000259" key="19">
    <source>
        <dbReference type="Pfam" id="PF12804"/>
    </source>
</evidence>
<dbReference type="GO" id="GO:0000287">
    <property type="term" value="F:magnesium ion binding"/>
    <property type="evidence" value="ECO:0007669"/>
    <property type="project" value="UniProtKB-UniRule"/>
</dbReference>
<proteinExistence type="inferred from homology"/>
<feature type="binding site" evidence="18">
    <location>
        <position position="141"/>
    </location>
    <ligand>
        <name>UDP-N-acetyl-alpha-D-glucosamine</name>
        <dbReference type="ChEBI" id="CHEBI:57705"/>
    </ligand>
</feature>
<evidence type="ECO:0000313" key="20">
    <source>
        <dbReference type="EMBL" id="GIL39501.1"/>
    </source>
</evidence>
<feature type="domain" description="MobA-like NTP transferase" evidence="19">
    <location>
        <begin position="9"/>
        <end position="131"/>
    </location>
</feature>
<evidence type="ECO:0000256" key="18">
    <source>
        <dbReference type="HAMAP-Rule" id="MF_01631"/>
    </source>
</evidence>
<feature type="binding site" evidence="18">
    <location>
        <position position="350"/>
    </location>
    <ligand>
        <name>UDP-N-acetyl-alpha-D-glucosamine</name>
        <dbReference type="ChEBI" id="CHEBI:57705"/>
    </ligand>
</feature>
<dbReference type="GO" id="GO:0009252">
    <property type="term" value="P:peptidoglycan biosynthetic process"/>
    <property type="evidence" value="ECO:0007669"/>
    <property type="project" value="UniProtKB-UniRule"/>
</dbReference>
<feature type="region of interest" description="Pyrophosphorylase" evidence="18">
    <location>
        <begin position="1"/>
        <end position="230"/>
    </location>
</feature>
<comment type="function">
    <text evidence="17 18">Catalyzes the last two sequential reactions in the de novo biosynthetic pathway for UDP-N-acetylglucosamine (UDP-GlcNAc). The C-terminal domain catalyzes the transfer of acetyl group from acetyl coenzyme A to glucosamine-1-phosphate (GlcN-1-P) to produce N-acetylglucosamine-1-phosphate (GlcNAc-1-P), which is converted into UDP-GlcNAc by the transfer of uridine 5-monophosphate (from uridine 5-triphosphate), a reaction catalyzed by the N-terminal domain.</text>
</comment>
<dbReference type="GO" id="GO:0006048">
    <property type="term" value="P:UDP-N-acetylglucosamine biosynthetic process"/>
    <property type="evidence" value="ECO:0007669"/>
    <property type="project" value="InterPro"/>
</dbReference>
<evidence type="ECO:0000256" key="15">
    <source>
        <dbReference type="ARBA" id="ARBA00048247"/>
    </source>
</evidence>
<dbReference type="Proteomes" id="UP000681075">
    <property type="component" value="Unassembled WGS sequence"/>
</dbReference>
<feature type="binding site" evidence="18">
    <location>
        <begin position="370"/>
        <end position="371"/>
    </location>
    <ligand>
        <name>acetyl-CoA</name>
        <dbReference type="ChEBI" id="CHEBI:57288"/>
    </ligand>
</feature>
<evidence type="ECO:0000256" key="14">
    <source>
        <dbReference type="ARBA" id="ARBA00023316"/>
    </source>
</evidence>
<feature type="binding site" evidence="18">
    <location>
        <position position="171"/>
    </location>
    <ligand>
        <name>UDP-N-acetyl-alpha-D-glucosamine</name>
        <dbReference type="ChEBI" id="CHEBI:57705"/>
    </ligand>
</feature>
<keyword evidence="11 18" id="KW-0573">Peptidoglycan synthesis</keyword>
<evidence type="ECO:0000256" key="16">
    <source>
        <dbReference type="ARBA" id="ARBA00048493"/>
    </source>
</evidence>
<name>A0A8S8XCC1_9PROT</name>
<dbReference type="InterPro" id="IPR018357">
    <property type="entry name" value="Hexapep_transf_CS"/>
</dbReference>
<dbReference type="GO" id="GO:0009245">
    <property type="term" value="P:lipid A biosynthetic process"/>
    <property type="evidence" value="ECO:0007669"/>
    <property type="project" value="UniProtKB-UniRule"/>
</dbReference>
<dbReference type="PROSITE" id="PS00101">
    <property type="entry name" value="HEXAPEP_TRANSFERASES"/>
    <property type="match status" value="2"/>
</dbReference>
<evidence type="ECO:0000256" key="7">
    <source>
        <dbReference type="ARBA" id="ARBA00022723"/>
    </source>
</evidence>
<dbReference type="InterPro" id="IPR029044">
    <property type="entry name" value="Nucleotide-diphossugar_trans"/>
</dbReference>
<keyword evidence="14 18" id="KW-0961">Cell wall biogenesis/degradation</keyword>
<evidence type="ECO:0000256" key="1">
    <source>
        <dbReference type="ARBA" id="ARBA00004496"/>
    </source>
</evidence>
<dbReference type="EC" id="2.3.1.157" evidence="18"/>